<keyword evidence="5 6" id="KW-0472">Membrane</keyword>
<dbReference type="InterPro" id="IPR009311">
    <property type="entry name" value="IFI6/IFI27-like"/>
</dbReference>
<keyword evidence="4 6" id="KW-1133">Transmembrane helix</keyword>
<proteinExistence type="inferred from homology"/>
<dbReference type="Gene3D" id="6.10.110.10">
    <property type="match status" value="1"/>
</dbReference>
<dbReference type="Pfam" id="PF06140">
    <property type="entry name" value="Ifi-6-16"/>
    <property type="match status" value="1"/>
</dbReference>
<reference evidence="7" key="1">
    <citation type="journal article" date="2020" name="New Phytol.">
        <title>Comparative genomics reveals dynamic genome evolution in host specialist ectomycorrhizal fungi.</title>
        <authorList>
            <person name="Lofgren L.A."/>
            <person name="Nguyen N.H."/>
            <person name="Vilgalys R."/>
            <person name="Ruytinx J."/>
            <person name="Liao H.L."/>
            <person name="Branco S."/>
            <person name="Kuo A."/>
            <person name="LaButti K."/>
            <person name="Lipzen A."/>
            <person name="Andreopoulos W."/>
            <person name="Pangilinan J."/>
            <person name="Riley R."/>
            <person name="Hundley H."/>
            <person name="Na H."/>
            <person name="Barry K."/>
            <person name="Grigoriev I.V."/>
            <person name="Stajich J.E."/>
            <person name="Kennedy P.G."/>
        </authorList>
    </citation>
    <scope>NUCLEOTIDE SEQUENCE</scope>
    <source>
        <strain evidence="7">MN1</strain>
    </source>
</reference>
<accession>A0A9P7DXP9</accession>
<dbReference type="GO" id="GO:0016020">
    <property type="term" value="C:membrane"/>
    <property type="evidence" value="ECO:0007669"/>
    <property type="project" value="UniProtKB-SubCell"/>
</dbReference>
<comment type="subcellular location">
    <subcellularLocation>
        <location evidence="1">Membrane</location>
        <topology evidence="1">Multi-pass membrane protein</topology>
    </subcellularLocation>
</comment>
<evidence type="ECO:0000256" key="5">
    <source>
        <dbReference type="ARBA" id="ARBA00023136"/>
    </source>
</evidence>
<dbReference type="GeneID" id="64636510"/>
<dbReference type="AlphaFoldDB" id="A0A9P7DXP9"/>
<comment type="similarity">
    <text evidence="2">Belongs to the IFI6/IFI27 family.</text>
</comment>
<evidence type="ECO:0000256" key="3">
    <source>
        <dbReference type="ARBA" id="ARBA00022692"/>
    </source>
</evidence>
<evidence type="ECO:0000313" key="8">
    <source>
        <dbReference type="Proteomes" id="UP000807769"/>
    </source>
</evidence>
<gene>
    <name evidence="7" type="ORF">BJ212DRAFT_1590707</name>
</gene>
<evidence type="ECO:0000256" key="2">
    <source>
        <dbReference type="ARBA" id="ARBA00007262"/>
    </source>
</evidence>
<protein>
    <submittedName>
        <fullName evidence="7">Uncharacterized protein</fullName>
    </submittedName>
</protein>
<evidence type="ECO:0000313" key="7">
    <source>
        <dbReference type="EMBL" id="KAG1805643.1"/>
    </source>
</evidence>
<keyword evidence="8" id="KW-1185">Reference proteome</keyword>
<keyword evidence="3 6" id="KW-0812">Transmembrane</keyword>
<dbReference type="OrthoDB" id="440424at2759"/>
<evidence type="ECO:0000256" key="6">
    <source>
        <dbReference type="SAM" id="Phobius"/>
    </source>
</evidence>
<dbReference type="EMBL" id="JABBWG010000051">
    <property type="protein sequence ID" value="KAG1805643.1"/>
    <property type="molecule type" value="Genomic_DNA"/>
</dbReference>
<feature type="transmembrane region" description="Helical" evidence="6">
    <location>
        <begin position="335"/>
        <end position="357"/>
    </location>
</feature>
<dbReference type="Proteomes" id="UP000807769">
    <property type="component" value="Unassembled WGS sequence"/>
</dbReference>
<name>A0A9P7DXP9_9AGAM</name>
<sequence>MSDWSELASSVFSQASDALTEAKQRVNGVIAQENLDSQNIEWSKVSGNVLSRASDALTEARQLVNQAASQRDIDLQNVDWSKLSANIMSRASDALTEARQLINQAASQSDIGLQNVDWSKLSANVMSRASDALTEARQFVNQAASQRYMDLQNVGWSKVSSNVLSRASDALTEARQLVNQVASQRYTDLQNVDWSKLSANIMSRASDALTDAKQLVDQIVSQKYLYLTSIDWSKVLGNILSHASSVLATARQLVTQVFIYHNWRSAMAIISQQLQKKLRPLLDVFSSILHNCRARLWGSILSSVLFALTEVNKWSIVHPYTSAGALVFISAFEDLPMLLALLQLTGMTTMLLCFLPVRLINWCFGFRSQGVEKGSFASQYQSRRYGGNVPRGSRFAELQSYGATMPTVISALVSLLSYTGAVIILGREWWIQSGDWYRFVSNGSY</sequence>
<dbReference type="InterPro" id="IPR038213">
    <property type="entry name" value="IFI6/IFI27-like_sf"/>
</dbReference>
<evidence type="ECO:0000256" key="1">
    <source>
        <dbReference type="ARBA" id="ARBA00004141"/>
    </source>
</evidence>
<comment type="caution">
    <text evidence="7">The sequence shown here is derived from an EMBL/GenBank/DDBJ whole genome shotgun (WGS) entry which is preliminary data.</text>
</comment>
<dbReference type="RefSeq" id="XP_041187341.1">
    <property type="nucleotide sequence ID" value="XM_041342494.1"/>
</dbReference>
<feature type="transmembrane region" description="Helical" evidence="6">
    <location>
        <begin position="401"/>
        <end position="426"/>
    </location>
</feature>
<evidence type="ECO:0000256" key="4">
    <source>
        <dbReference type="ARBA" id="ARBA00022989"/>
    </source>
</evidence>
<organism evidence="7 8">
    <name type="scientific">Suillus subaureus</name>
    <dbReference type="NCBI Taxonomy" id="48587"/>
    <lineage>
        <taxon>Eukaryota</taxon>
        <taxon>Fungi</taxon>
        <taxon>Dikarya</taxon>
        <taxon>Basidiomycota</taxon>
        <taxon>Agaricomycotina</taxon>
        <taxon>Agaricomycetes</taxon>
        <taxon>Agaricomycetidae</taxon>
        <taxon>Boletales</taxon>
        <taxon>Suillineae</taxon>
        <taxon>Suillaceae</taxon>
        <taxon>Suillus</taxon>
    </lineage>
</organism>